<dbReference type="EMBL" id="JAUFRC010000001">
    <property type="protein sequence ID" value="MDN3713253.1"/>
    <property type="molecule type" value="Genomic_DNA"/>
</dbReference>
<dbReference type="NCBIfam" id="TIGR03002">
    <property type="entry name" value="outer_YhbN_LptA"/>
    <property type="match status" value="1"/>
</dbReference>
<keyword evidence="2" id="KW-0732">Signal</keyword>
<accession>A0ABT8D900</accession>
<evidence type="ECO:0000256" key="3">
    <source>
        <dbReference type="ARBA" id="ARBA00022764"/>
    </source>
</evidence>
<dbReference type="PANTHER" id="PTHR36504:SF1">
    <property type="entry name" value="LIPOPOLYSACCHARIDE EXPORT SYSTEM PROTEIN LPTA"/>
    <property type="match status" value="1"/>
</dbReference>
<reference evidence="6" key="1">
    <citation type="journal article" date="2019" name="Int. J. Syst. Evol. Microbiol.">
        <title>The Global Catalogue of Microorganisms (GCM) 10K type strain sequencing project: providing services to taxonomists for standard genome sequencing and annotation.</title>
        <authorList>
            <consortium name="The Broad Institute Genomics Platform"/>
            <consortium name="The Broad Institute Genome Sequencing Center for Infectious Disease"/>
            <person name="Wu L."/>
            <person name="Ma J."/>
        </authorList>
    </citation>
    <scope>NUCLEOTIDE SEQUENCE [LARGE SCALE GENOMIC DNA]</scope>
    <source>
        <strain evidence="6">CECT 8482</strain>
    </source>
</reference>
<dbReference type="Gene3D" id="2.60.450.10">
    <property type="entry name" value="Lipopolysaccharide (LPS) transport protein A like domain"/>
    <property type="match status" value="1"/>
</dbReference>
<dbReference type="InterPro" id="IPR014340">
    <property type="entry name" value="LptA"/>
</dbReference>
<organism evidence="5 6">
    <name type="scientific">Paracoccus cavernae</name>
    <dbReference type="NCBI Taxonomy" id="1571207"/>
    <lineage>
        <taxon>Bacteria</taxon>
        <taxon>Pseudomonadati</taxon>
        <taxon>Pseudomonadota</taxon>
        <taxon>Alphaproteobacteria</taxon>
        <taxon>Rhodobacterales</taxon>
        <taxon>Paracoccaceae</taxon>
        <taxon>Paracoccus</taxon>
    </lineage>
</organism>
<evidence type="ECO:0000313" key="6">
    <source>
        <dbReference type="Proteomes" id="UP001243846"/>
    </source>
</evidence>
<evidence type="ECO:0000256" key="1">
    <source>
        <dbReference type="ARBA" id="ARBA00022448"/>
    </source>
</evidence>
<keyword evidence="6" id="KW-1185">Reference proteome</keyword>
<dbReference type="Proteomes" id="UP001243846">
    <property type="component" value="Unassembled WGS sequence"/>
</dbReference>
<evidence type="ECO:0000259" key="4">
    <source>
        <dbReference type="Pfam" id="PF03968"/>
    </source>
</evidence>
<dbReference type="Pfam" id="PF03968">
    <property type="entry name" value="LptD_N"/>
    <property type="match status" value="1"/>
</dbReference>
<evidence type="ECO:0000313" key="5">
    <source>
        <dbReference type="EMBL" id="MDN3713253.1"/>
    </source>
</evidence>
<protein>
    <submittedName>
        <fullName evidence="5">Lipopolysaccharide transport periplasmic protein LptA</fullName>
    </submittedName>
</protein>
<gene>
    <name evidence="5" type="primary">lptA</name>
    <name evidence="5" type="ORF">QWZ10_18755</name>
</gene>
<proteinExistence type="predicted"/>
<keyword evidence="1" id="KW-0813">Transport</keyword>
<keyword evidence="3" id="KW-0574">Periplasm</keyword>
<dbReference type="PANTHER" id="PTHR36504">
    <property type="entry name" value="LIPOPOLYSACCHARIDE EXPORT SYSTEM PROTEIN LPTA"/>
    <property type="match status" value="1"/>
</dbReference>
<dbReference type="InterPro" id="IPR052037">
    <property type="entry name" value="LPS_export_LptA"/>
</dbReference>
<dbReference type="InterPro" id="IPR005653">
    <property type="entry name" value="OstA-like_N"/>
</dbReference>
<name>A0ABT8D900_9RHOB</name>
<comment type="caution">
    <text evidence="5">The sequence shown here is derived from an EMBL/GenBank/DDBJ whole genome shotgun (WGS) entry which is preliminary data.</text>
</comment>
<sequence>MTKDARCHDCFLLLAPRCFCSLPGRGLALAQSVSFGQAGNIKSSVEVNADNLTVDQKTGHATFSGHVVVGQDEMRLSADRVTVIYAQGDQRRIDRLEARGNVTLVNGPDAAEAGAADYSVGSGVIILTGDVILTQGQSVLGGDKVEVNLETGAANVSGRVRTVLQPEGN</sequence>
<feature type="domain" description="Organic solvent tolerance-like N-terminal" evidence="4">
    <location>
        <begin position="46"/>
        <end position="152"/>
    </location>
</feature>
<evidence type="ECO:0000256" key="2">
    <source>
        <dbReference type="ARBA" id="ARBA00022729"/>
    </source>
</evidence>